<keyword evidence="2 4" id="KW-0378">Hydrolase</keyword>
<dbReference type="STRING" id="665467.SAMN02982931_00806"/>
<evidence type="ECO:0000313" key="5">
    <source>
        <dbReference type="Proteomes" id="UP000199071"/>
    </source>
</evidence>
<dbReference type="Gene3D" id="1.10.3210.10">
    <property type="entry name" value="Hypothetical protein af1432"/>
    <property type="match status" value="1"/>
</dbReference>
<dbReference type="SUPFAM" id="SSF109604">
    <property type="entry name" value="HD-domain/PDEase-like"/>
    <property type="match status" value="1"/>
</dbReference>
<evidence type="ECO:0000313" key="4">
    <source>
        <dbReference type="EMBL" id="SDB09126.1"/>
    </source>
</evidence>
<dbReference type="GO" id="GO:0002953">
    <property type="term" value="F:5'-deoxynucleotidase activity"/>
    <property type="evidence" value="ECO:0007669"/>
    <property type="project" value="InterPro"/>
</dbReference>
<dbReference type="Pfam" id="PF13023">
    <property type="entry name" value="HD_3"/>
    <property type="match status" value="1"/>
</dbReference>
<reference evidence="4 5" key="1">
    <citation type="submission" date="2016-10" db="EMBL/GenBank/DDBJ databases">
        <authorList>
            <person name="de Groot N.N."/>
        </authorList>
    </citation>
    <scope>NUCLEOTIDE SEQUENCE [LARGE SCALE GENOMIC DNA]</scope>
    <source>
        <strain evidence="4 5">ATCC 35022</strain>
    </source>
</reference>
<accession>A0A1G6AL55</accession>
<dbReference type="GO" id="GO:0005737">
    <property type="term" value="C:cytoplasm"/>
    <property type="evidence" value="ECO:0007669"/>
    <property type="project" value="TreeGrafter"/>
</dbReference>
<dbReference type="RefSeq" id="WP_244521123.1">
    <property type="nucleotide sequence ID" value="NZ_FMXQ01000001.1"/>
</dbReference>
<gene>
    <name evidence="4" type="ORF">SAMN02982931_00806</name>
</gene>
<keyword evidence="5" id="KW-1185">Reference proteome</keyword>
<dbReference type="EMBL" id="FMXQ01000001">
    <property type="protein sequence ID" value="SDB09126.1"/>
    <property type="molecule type" value="Genomic_DNA"/>
</dbReference>
<sequence length="231" mass="25539">MSALPDEFPRGCDHVASNSMPSTHASLFTLIAETGGPALANQLRFILEVDKLKSIVRQSPLMTRDRNETDAEHTWHIATMAVVLADFAGPEVDVMRAVRMLLVHDIVEIDAGDTFLYSAPEVHAAQEIAEQAAADRIFGLLPAPQGTEFRALWDEFEAHESADAHFARTMDRLQPFLLNVFTEGMGWRKHGVRASQVRTRMRVIADGSPALHALVERLIDESEARGYLAPG</sequence>
<name>A0A1G6AL55_9HYPH</name>
<evidence type="ECO:0000259" key="3">
    <source>
        <dbReference type="Pfam" id="PF13023"/>
    </source>
</evidence>
<evidence type="ECO:0000256" key="2">
    <source>
        <dbReference type="ARBA" id="ARBA00022801"/>
    </source>
</evidence>
<dbReference type="AlphaFoldDB" id="A0A1G6AL55"/>
<dbReference type="Proteomes" id="UP000199071">
    <property type="component" value="Unassembled WGS sequence"/>
</dbReference>
<dbReference type="InterPro" id="IPR039356">
    <property type="entry name" value="YfbR/HDDC2"/>
</dbReference>
<organism evidence="4 5">
    <name type="scientific">Bauldia litoralis</name>
    <dbReference type="NCBI Taxonomy" id="665467"/>
    <lineage>
        <taxon>Bacteria</taxon>
        <taxon>Pseudomonadati</taxon>
        <taxon>Pseudomonadota</taxon>
        <taxon>Alphaproteobacteria</taxon>
        <taxon>Hyphomicrobiales</taxon>
        <taxon>Kaistiaceae</taxon>
        <taxon>Bauldia</taxon>
    </lineage>
</organism>
<evidence type="ECO:0000256" key="1">
    <source>
        <dbReference type="ARBA" id="ARBA00022723"/>
    </source>
</evidence>
<dbReference type="PANTHER" id="PTHR11845:SF13">
    <property type="entry name" value="5'-DEOXYNUCLEOTIDASE HDDC2"/>
    <property type="match status" value="1"/>
</dbReference>
<dbReference type="GO" id="GO:0046872">
    <property type="term" value="F:metal ion binding"/>
    <property type="evidence" value="ECO:0007669"/>
    <property type="project" value="UniProtKB-KW"/>
</dbReference>
<feature type="domain" description="HD" evidence="3">
    <location>
        <begin position="49"/>
        <end position="211"/>
    </location>
</feature>
<protein>
    <submittedName>
        <fullName evidence="4">Putative hydrolases of HD superfamily</fullName>
    </submittedName>
</protein>
<keyword evidence="1" id="KW-0479">Metal-binding</keyword>
<dbReference type="PANTHER" id="PTHR11845">
    <property type="entry name" value="5'-DEOXYNUCLEOTIDASE HDDC2"/>
    <property type="match status" value="1"/>
</dbReference>
<proteinExistence type="predicted"/>
<dbReference type="InterPro" id="IPR006674">
    <property type="entry name" value="HD_domain"/>
</dbReference>